<dbReference type="Proteomes" id="UP000324222">
    <property type="component" value="Unassembled WGS sequence"/>
</dbReference>
<feature type="compositionally biased region" description="Polar residues" evidence="1">
    <location>
        <begin position="72"/>
        <end position="83"/>
    </location>
</feature>
<name>A0A5B7GHA9_PORTR</name>
<gene>
    <name evidence="2" type="ORF">E2C01_050551</name>
</gene>
<protein>
    <submittedName>
        <fullName evidence="2">Uncharacterized protein</fullName>
    </submittedName>
</protein>
<feature type="region of interest" description="Disordered" evidence="1">
    <location>
        <begin position="1"/>
        <end position="51"/>
    </location>
</feature>
<accession>A0A5B7GHA9</accession>
<proteinExistence type="predicted"/>
<comment type="caution">
    <text evidence="2">The sequence shown here is derived from an EMBL/GenBank/DDBJ whole genome shotgun (WGS) entry which is preliminary data.</text>
</comment>
<keyword evidence="3" id="KW-1185">Reference proteome</keyword>
<dbReference type="AlphaFoldDB" id="A0A5B7GHA9"/>
<evidence type="ECO:0000313" key="3">
    <source>
        <dbReference type="Proteomes" id="UP000324222"/>
    </source>
</evidence>
<feature type="region of interest" description="Disordered" evidence="1">
    <location>
        <begin position="135"/>
        <end position="154"/>
    </location>
</feature>
<organism evidence="2 3">
    <name type="scientific">Portunus trituberculatus</name>
    <name type="common">Swimming crab</name>
    <name type="synonym">Neptunus trituberculatus</name>
    <dbReference type="NCBI Taxonomy" id="210409"/>
    <lineage>
        <taxon>Eukaryota</taxon>
        <taxon>Metazoa</taxon>
        <taxon>Ecdysozoa</taxon>
        <taxon>Arthropoda</taxon>
        <taxon>Crustacea</taxon>
        <taxon>Multicrustacea</taxon>
        <taxon>Malacostraca</taxon>
        <taxon>Eumalacostraca</taxon>
        <taxon>Eucarida</taxon>
        <taxon>Decapoda</taxon>
        <taxon>Pleocyemata</taxon>
        <taxon>Brachyura</taxon>
        <taxon>Eubrachyura</taxon>
        <taxon>Portunoidea</taxon>
        <taxon>Portunidae</taxon>
        <taxon>Portuninae</taxon>
        <taxon>Portunus</taxon>
    </lineage>
</organism>
<feature type="region of interest" description="Disordered" evidence="1">
    <location>
        <begin position="71"/>
        <end position="91"/>
    </location>
</feature>
<reference evidence="2 3" key="1">
    <citation type="submission" date="2019-05" db="EMBL/GenBank/DDBJ databases">
        <title>Another draft genome of Portunus trituberculatus and its Hox gene families provides insights of decapod evolution.</title>
        <authorList>
            <person name="Jeong J.-H."/>
            <person name="Song I."/>
            <person name="Kim S."/>
            <person name="Choi T."/>
            <person name="Kim D."/>
            <person name="Ryu S."/>
            <person name="Kim W."/>
        </authorList>
    </citation>
    <scope>NUCLEOTIDE SEQUENCE [LARGE SCALE GENOMIC DNA]</scope>
    <source>
        <tissue evidence="2">Muscle</tissue>
    </source>
</reference>
<feature type="compositionally biased region" description="Basic and acidic residues" evidence="1">
    <location>
        <begin position="142"/>
        <end position="154"/>
    </location>
</feature>
<dbReference type="EMBL" id="VSRR010014062">
    <property type="protein sequence ID" value="MPC56587.1"/>
    <property type="molecule type" value="Genomic_DNA"/>
</dbReference>
<sequence>MDRHLMRVSVEPPAPHRPGDKHSSSGSSSACREGALPPHTPQDPRSLTDGRPLLWSNERLCYLSVSRHLSGGRNTLQQHSGQQEARGAGDEALSFREVKRKHSQAMKPSAGEPGEAATLVACGRRGHPDVVLCKLYGGGGGRTDDEGGRGGEAR</sequence>
<evidence type="ECO:0000256" key="1">
    <source>
        <dbReference type="SAM" id="MobiDB-lite"/>
    </source>
</evidence>
<evidence type="ECO:0000313" key="2">
    <source>
        <dbReference type="EMBL" id="MPC56587.1"/>
    </source>
</evidence>